<keyword evidence="2" id="KW-1185">Reference proteome</keyword>
<organism evidence="1 2">
    <name type="scientific">Flavobacterium lacisediminis</name>
    <dbReference type="NCBI Taxonomy" id="2989705"/>
    <lineage>
        <taxon>Bacteria</taxon>
        <taxon>Pseudomonadati</taxon>
        <taxon>Bacteroidota</taxon>
        <taxon>Flavobacteriia</taxon>
        <taxon>Flavobacteriales</taxon>
        <taxon>Flavobacteriaceae</taxon>
        <taxon>Flavobacterium</taxon>
    </lineage>
</organism>
<dbReference type="Pfam" id="PF14305">
    <property type="entry name" value="ATPgrasp_TupA"/>
    <property type="match status" value="1"/>
</dbReference>
<comment type="caution">
    <text evidence="1">The sequence shown here is derived from an EMBL/GenBank/DDBJ whole genome shotgun (WGS) entry which is preliminary data.</text>
</comment>
<name>A0ABT3EGX0_9FLAO</name>
<evidence type="ECO:0000313" key="2">
    <source>
        <dbReference type="Proteomes" id="UP001165677"/>
    </source>
</evidence>
<proteinExistence type="predicted"/>
<dbReference type="EMBL" id="JAPCIO010000003">
    <property type="protein sequence ID" value="MCW1147669.1"/>
    <property type="molecule type" value="Genomic_DNA"/>
</dbReference>
<protein>
    <submittedName>
        <fullName evidence="1">Glycosyltransferase</fullName>
    </submittedName>
</protein>
<reference evidence="1" key="1">
    <citation type="submission" date="2022-10" db="EMBL/GenBank/DDBJ databases">
        <title>Flavobacterium sp. nov., a bacterium isolated from lake sediment.</title>
        <authorList>
            <person name="Qu J.-H."/>
        </authorList>
    </citation>
    <scope>NUCLEOTIDE SEQUENCE</scope>
    <source>
        <strain evidence="1">TH16-21</strain>
    </source>
</reference>
<gene>
    <name evidence="1" type="ORF">OJ995_05495</name>
</gene>
<sequence>MENTKNKTFKSIILRVLKNFKFLPPQIYIPIQYEHVTGKKLNLKKPITFNEKIQWYKLFYKNPILKKLVDKYHVREFVEKTIGTKYLNELYGVYENSNEIDFNKLPNKFVLKCVHGSGFNICVKDKSSLNIAKTKEKLDKWQRKNFYNKGKEWAYKGIKPLIIAEKYLEEFDKEVINDYKFFCFDGEIKFIQIDIERSVKDYRCYYDSNWKKLSFSTKKNNFFEEELERPKNLEEMNSIVQKLAKNFPFVRVDLYSIENNLVFGEMTFYPGNGTVEFEPKNMNITIGNYFKLPN</sequence>
<evidence type="ECO:0000313" key="1">
    <source>
        <dbReference type="EMBL" id="MCW1147669.1"/>
    </source>
</evidence>
<accession>A0ABT3EGX0</accession>
<dbReference type="Proteomes" id="UP001165677">
    <property type="component" value="Unassembled WGS sequence"/>
</dbReference>
<dbReference type="RefSeq" id="WP_264368522.1">
    <property type="nucleotide sequence ID" value="NZ_JAPCIO010000003.1"/>
</dbReference>
<dbReference type="InterPro" id="IPR029465">
    <property type="entry name" value="ATPgrasp_TupA"/>
</dbReference>